<name>A0A7E4UM60_PANRE</name>
<dbReference type="WBParaSite" id="Pan_g10132.t1">
    <property type="protein sequence ID" value="Pan_g10132.t1"/>
    <property type="gene ID" value="Pan_g10132"/>
</dbReference>
<evidence type="ECO:0000313" key="3">
    <source>
        <dbReference type="WBParaSite" id="Pan_g10132.t1"/>
    </source>
</evidence>
<organism evidence="2 3">
    <name type="scientific">Panagrellus redivivus</name>
    <name type="common">Microworm</name>
    <dbReference type="NCBI Taxonomy" id="6233"/>
    <lineage>
        <taxon>Eukaryota</taxon>
        <taxon>Metazoa</taxon>
        <taxon>Ecdysozoa</taxon>
        <taxon>Nematoda</taxon>
        <taxon>Chromadorea</taxon>
        <taxon>Rhabditida</taxon>
        <taxon>Tylenchina</taxon>
        <taxon>Panagrolaimomorpha</taxon>
        <taxon>Panagrolaimoidea</taxon>
        <taxon>Panagrolaimidae</taxon>
        <taxon>Panagrellus</taxon>
    </lineage>
</organism>
<feature type="transmembrane region" description="Helical" evidence="1">
    <location>
        <begin position="86"/>
        <end position="105"/>
    </location>
</feature>
<reference evidence="3" key="2">
    <citation type="submission" date="2020-10" db="UniProtKB">
        <authorList>
            <consortium name="WormBaseParasite"/>
        </authorList>
    </citation>
    <scope>IDENTIFICATION</scope>
</reference>
<feature type="transmembrane region" description="Helical" evidence="1">
    <location>
        <begin position="12"/>
        <end position="32"/>
    </location>
</feature>
<feature type="transmembrane region" description="Helical" evidence="1">
    <location>
        <begin position="176"/>
        <end position="199"/>
    </location>
</feature>
<keyword evidence="1" id="KW-1133">Transmembrane helix</keyword>
<proteinExistence type="predicted"/>
<feature type="transmembrane region" description="Helical" evidence="1">
    <location>
        <begin position="248"/>
        <end position="266"/>
    </location>
</feature>
<dbReference type="Proteomes" id="UP000492821">
    <property type="component" value="Unassembled WGS sequence"/>
</dbReference>
<keyword evidence="1" id="KW-0812">Transmembrane</keyword>
<feature type="transmembrane region" description="Helical" evidence="1">
    <location>
        <begin position="53"/>
        <end position="74"/>
    </location>
</feature>
<dbReference type="AlphaFoldDB" id="A0A7E4UM60"/>
<feature type="transmembrane region" description="Helical" evidence="1">
    <location>
        <begin position="125"/>
        <end position="146"/>
    </location>
</feature>
<reference evidence="2" key="1">
    <citation type="journal article" date="2013" name="Genetics">
        <title>The draft genome and transcriptome of Panagrellus redivivus are shaped by the harsh demands of a free-living lifestyle.</title>
        <authorList>
            <person name="Srinivasan J."/>
            <person name="Dillman A.R."/>
            <person name="Macchietto M.G."/>
            <person name="Heikkinen L."/>
            <person name="Lakso M."/>
            <person name="Fracchia K.M."/>
            <person name="Antoshechkin I."/>
            <person name="Mortazavi A."/>
            <person name="Wong G."/>
            <person name="Sternberg P.W."/>
        </authorList>
    </citation>
    <scope>NUCLEOTIDE SEQUENCE [LARGE SCALE GENOMIC DNA]</scope>
    <source>
        <strain evidence="2">MT8872</strain>
    </source>
</reference>
<keyword evidence="2" id="KW-1185">Reference proteome</keyword>
<accession>A0A7E4UM60</accession>
<evidence type="ECO:0000313" key="2">
    <source>
        <dbReference type="Proteomes" id="UP000492821"/>
    </source>
</evidence>
<sequence>MPSIFEQLLLGSFIINFVVYLYVTWITSRLFWHFVIRKKPNSAQTIPMLSMLVFSWLLCAIFGAALSLFNIIFWTPASYNNHSVMLAFFLPAILSVNCVHISQFFITVERIIMMRAATNNHHKDLLTPCIFFNVTLALALALLFGFNFNPNDDDSIGGNDQRMPILRLINMNTYLISYYIANGSSIATLLASLYFLFLFRNNTKSNAGTPFTKMQNTIKYTICIDICLDFLPQISTIGFTLFGSPIGPYIAIVQRVLFTFCGIFINRKFYKVFVMKNNNSIADTSNVLQTVPAIVIQ</sequence>
<feature type="transmembrane region" description="Helical" evidence="1">
    <location>
        <begin position="220"/>
        <end position="242"/>
    </location>
</feature>
<evidence type="ECO:0000256" key="1">
    <source>
        <dbReference type="SAM" id="Phobius"/>
    </source>
</evidence>
<keyword evidence="1" id="KW-0472">Membrane</keyword>
<protein>
    <submittedName>
        <fullName evidence="3">Serpentine Receptor, class T</fullName>
    </submittedName>
</protein>